<dbReference type="Pfam" id="PF00106">
    <property type="entry name" value="adh_short"/>
    <property type="match status" value="1"/>
</dbReference>
<gene>
    <name evidence="5" type="primary">cpnA</name>
    <name evidence="5" type="ORF">Pla163_06400</name>
</gene>
<dbReference type="RefSeq" id="WP_145183419.1">
    <property type="nucleotide sequence ID" value="NZ_CP036290.1"/>
</dbReference>
<feature type="chain" id="PRO_5021753758" evidence="4">
    <location>
        <begin position="24"/>
        <end position="332"/>
    </location>
</feature>
<sequence length="332" mass="34967" precursor="true">MHHLRLGLLALALSTLGALGLNATSAPQDREAEAAVTDDEESSRPAVLVTGASSGIGRRTTEVLAANGFFVYAGARKDADLAELNALENVQGIRLDVTDPEQIAAAVATVEAGGRGLFGLINNAGVAVVAPLIEVTDADLEFQFDVNVKGPVRVTRAFADLLIASGGRMATTGSISGFLAWEFGGPYTMSKHAIESFSDTLAAELAPFGVAVGVVDPGNYRSQIGVSMRERLQARGYATEGSRYAEQMEARLSGPGDRDQYDEPDDVAAAFLAFLTDEAPRRRTIVTPNRAEAEMTLRAAIARVAEIASGPQEVFGEDEVLEMVKAALDGAR</sequence>
<dbReference type="EMBL" id="CP036290">
    <property type="protein sequence ID" value="QDU83541.1"/>
    <property type="molecule type" value="Genomic_DNA"/>
</dbReference>
<keyword evidence="6" id="KW-1185">Reference proteome</keyword>
<name>A0A518CWD0_9BACT</name>
<evidence type="ECO:0000256" key="4">
    <source>
        <dbReference type="SAM" id="SignalP"/>
    </source>
</evidence>
<dbReference type="InterPro" id="IPR036291">
    <property type="entry name" value="NAD(P)-bd_dom_sf"/>
</dbReference>
<accession>A0A518CWD0</accession>
<keyword evidence="2 5" id="KW-0560">Oxidoreductase</keyword>
<dbReference type="PRINTS" id="PR00080">
    <property type="entry name" value="SDRFAMILY"/>
</dbReference>
<dbReference type="InterPro" id="IPR020904">
    <property type="entry name" value="Sc_DH/Rdtase_CS"/>
</dbReference>
<dbReference type="InterPro" id="IPR002347">
    <property type="entry name" value="SDR_fam"/>
</dbReference>
<proteinExistence type="inferred from homology"/>
<evidence type="ECO:0000256" key="3">
    <source>
        <dbReference type="RuleBase" id="RU000363"/>
    </source>
</evidence>
<dbReference type="EC" id="1.1.1.163" evidence="5"/>
<dbReference type="AlphaFoldDB" id="A0A518CWD0"/>
<dbReference type="Proteomes" id="UP000319342">
    <property type="component" value="Chromosome"/>
</dbReference>
<comment type="similarity">
    <text evidence="1 3">Belongs to the short-chain dehydrogenases/reductases (SDR) family.</text>
</comment>
<dbReference type="PANTHER" id="PTHR44169:SF6">
    <property type="entry name" value="NADPH-DEPENDENT 1-ACYLDIHYDROXYACETONE PHOSPHATE REDUCTASE"/>
    <property type="match status" value="1"/>
</dbReference>
<dbReference type="PRINTS" id="PR00081">
    <property type="entry name" value="GDHRDH"/>
</dbReference>
<dbReference type="GO" id="GO:0055041">
    <property type="term" value="F:cyclopentanol dehydrogenase activity"/>
    <property type="evidence" value="ECO:0007669"/>
    <property type="project" value="UniProtKB-EC"/>
</dbReference>
<dbReference type="OrthoDB" id="9775296at2"/>
<dbReference type="PANTHER" id="PTHR44169">
    <property type="entry name" value="NADPH-DEPENDENT 1-ACYLDIHYDROXYACETONE PHOSPHATE REDUCTASE"/>
    <property type="match status" value="1"/>
</dbReference>
<feature type="signal peptide" evidence="4">
    <location>
        <begin position="1"/>
        <end position="23"/>
    </location>
</feature>
<evidence type="ECO:0000256" key="2">
    <source>
        <dbReference type="ARBA" id="ARBA00023002"/>
    </source>
</evidence>
<dbReference type="Gene3D" id="3.40.50.720">
    <property type="entry name" value="NAD(P)-binding Rossmann-like Domain"/>
    <property type="match status" value="1"/>
</dbReference>
<dbReference type="PROSITE" id="PS00061">
    <property type="entry name" value="ADH_SHORT"/>
    <property type="match status" value="1"/>
</dbReference>
<reference evidence="5 6" key="1">
    <citation type="submission" date="2019-02" db="EMBL/GenBank/DDBJ databases">
        <title>Deep-cultivation of Planctomycetes and their phenomic and genomic characterization uncovers novel biology.</title>
        <authorList>
            <person name="Wiegand S."/>
            <person name="Jogler M."/>
            <person name="Boedeker C."/>
            <person name="Pinto D."/>
            <person name="Vollmers J."/>
            <person name="Rivas-Marin E."/>
            <person name="Kohn T."/>
            <person name="Peeters S.H."/>
            <person name="Heuer A."/>
            <person name="Rast P."/>
            <person name="Oberbeckmann S."/>
            <person name="Bunk B."/>
            <person name="Jeske O."/>
            <person name="Meyerdierks A."/>
            <person name="Storesund J.E."/>
            <person name="Kallscheuer N."/>
            <person name="Luecker S."/>
            <person name="Lage O.M."/>
            <person name="Pohl T."/>
            <person name="Merkel B.J."/>
            <person name="Hornburger P."/>
            <person name="Mueller R.-W."/>
            <person name="Bruemmer F."/>
            <person name="Labrenz M."/>
            <person name="Spormann A.M."/>
            <person name="Op den Camp H."/>
            <person name="Overmann J."/>
            <person name="Amann R."/>
            <person name="Jetten M.S.M."/>
            <person name="Mascher T."/>
            <person name="Medema M.H."/>
            <person name="Devos D.P."/>
            <person name="Kaster A.-K."/>
            <person name="Ovreas L."/>
            <person name="Rohde M."/>
            <person name="Galperin M.Y."/>
            <person name="Jogler C."/>
        </authorList>
    </citation>
    <scope>NUCLEOTIDE SEQUENCE [LARGE SCALE GENOMIC DNA]</scope>
    <source>
        <strain evidence="5 6">Pla163</strain>
    </source>
</reference>
<evidence type="ECO:0000313" key="6">
    <source>
        <dbReference type="Proteomes" id="UP000319342"/>
    </source>
</evidence>
<organism evidence="5 6">
    <name type="scientific">Rohdeia mirabilis</name>
    <dbReference type="NCBI Taxonomy" id="2528008"/>
    <lineage>
        <taxon>Bacteria</taxon>
        <taxon>Pseudomonadati</taxon>
        <taxon>Planctomycetota</taxon>
        <taxon>Planctomycetia</taxon>
        <taxon>Planctomycetia incertae sedis</taxon>
        <taxon>Rohdeia</taxon>
    </lineage>
</organism>
<evidence type="ECO:0000313" key="5">
    <source>
        <dbReference type="EMBL" id="QDU83541.1"/>
    </source>
</evidence>
<evidence type="ECO:0000256" key="1">
    <source>
        <dbReference type="ARBA" id="ARBA00006484"/>
    </source>
</evidence>
<keyword evidence="4" id="KW-0732">Signal</keyword>
<protein>
    <submittedName>
        <fullName evidence="5">Cyclopentanol dehydrogenase</fullName>
        <ecNumber evidence="5">1.1.1.163</ecNumber>
    </submittedName>
</protein>
<dbReference type="SUPFAM" id="SSF51735">
    <property type="entry name" value="NAD(P)-binding Rossmann-fold domains"/>
    <property type="match status" value="1"/>
</dbReference>